<evidence type="ECO:0000313" key="4">
    <source>
        <dbReference type="Proteomes" id="UP000053097"/>
    </source>
</evidence>
<dbReference type="Proteomes" id="UP000053097">
    <property type="component" value="Unassembled WGS sequence"/>
</dbReference>
<dbReference type="Gene3D" id="1.10.10.60">
    <property type="entry name" value="Homeodomain-like"/>
    <property type="match status" value="1"/>
</dbReference>
<dbReference type="Pfam" id="PF05225">
    <property type="entry name" value="HTH_psq"/>
    <property type="match status" value="1"/>
</dbReference>
<evidence type="ECO:0000313" key="3">
    <source>
        <dbReference type="EMBL" id="EZA46505.1"/>
    </source>
</evidence>
<name>A0A026VS82_OOCBI</name>
<feature type="non-terminal residue" evidence="3">
    <location>
        <position position="153"/>
    </location>
</feature>
<dbReference type="SUPFAM" id="SSF46689">
    <property type="entry name" value="Homeodomain-like"/>
    <property type="match status" value="1"/>
</dbReference>
<proteinExistence type="predicted"/>
<feature type="domain" description="HTH psq-type" evidence="2">
    <location>
        <begin position="22"/>
        <end position="59"/>
    </location>
</feature>
<protein>
    <recommendedName>
        <fullName evidence="2">HTH psq-type domain-containing protein</fullName>
    </recommendedName>
</protein>
<comment type="subcellular location">
    <subcellularLocation>
        <location evidence="1">Nucleus</location>
    </subcellularLocation>
</comment>
<dbReference type="AlphaFoldDB" id="A0A026VS82"/>
<keyword evidence="4" id="KW-1185">Reference proteome</keyword>
<dbReference type="OrthoDB" id="6482909at2759"/>
<reference evidence="3 4" key="1">
    <citation type="journal article" date="2014" name="Curr. Biol.">
        <title>The genome of the clonal raider ant Cerapachys biroi.</title>
        <authorList>
            <person name="Oxley P.R."/>
            <person name="Ji L."/>
            <person name="Fetter-Pruneda I."/>
            <person name="McKenzie S.K."/>
            <person name="Li C."/>
            <person name="Hu H."/>
            <person name="Zhang G."/>
            <person name="Kronauer D.J."/>
        </authorList>
    </citation>
    <scope>NUCLEOTIDE SEQUENCE [LARGE SCALE GENOMIC DNA]</scope>
</reference>
<sequence length="153" mass="17194">MRAKALGIHLNASRNGYPVECMNAAITAVIGGSSLQHASEMFRIPKTVLWRRMQKEGYQILRPEMKRSYALGTREAAVKALERGENLTKVALEFKIPKTTLFRDKARLVDEGKLPLSFWKKRKTENEELKKSRLEEAVAACKGGRMSQAAASM</sequence>
<accession>A0A026VS82</accession>
<gene>
    <name evidence="3" type="ORF">X777_00091</name>
</gene>
<dbReference type="InterPro" id="IPR007889">
    <property type="entry name" value="HTH_Psq"/>
</dbReference>
<dbReference type="GO" id="GO:0003677">
    <property type="term" value="F:DNA binding"/>
    <property type="evidence" value="ECO:0007669"/>
    <property type="project" value="InterPro"/>
</dbReference>
<dbReference type="InterPro" id="IPR009057">
    <property type="entry name" value="Homeodomain-like_sf"/>
</dbReference>
<evidence type="ECO:0000256" key="1">
    <source>
        <dbReference type="ARBA" id="ARBA00004123"/>
    </source>
</evidence>
<dbReference type="EMBL" id="KK110989">
    <property type="protein sequence ID" value="EZA46505.1"/>
    <property type="molecule type" value="Genomic_DNA"/>
</dbReference>
<dbReference type="GO" id="GO:0005634">
    <property type="term" value="C:nucleus"/>
    <property type="evidence" value="ECO:0007669"/>
    <property type="project" value="UniProtKB-SubCell"/>
</dbReference>
<evidence type="ECO:0000259" key="2">
    <source>
        <dbReference type="Pfam" id="PF05225"/>
    </source>
</evidence>
<organism evidence="3 4">
    <name type="scientific">Ooceraea biroi</name>
    <name type="common">Clonal raider ant</name>
    <name type="synonym">Cerapachys biroi</name>
    <dbReference type="NCBI Taxonomy" id="2015173"/>
    <lineage>
        <taxon>Eukaryota</taxon>
        <taxon>Metazoa</taxon>
        <taxon>Ecdysozoa</taxon>
        <taxon>Arthropoda</taxon>
        <taxon>Hexapoda</taxon>
        <taxon>Insecta</taxon>
        <taxon>Pterygota</taxon>
        <taxon>Neoptera</taxon>
        <taxon>Endopterygota</taxon>
        <taxon>Hymenoptera</taxon>
        <taxon>Apocrita</taxon>
        <taxon>Aculeata</taxon>
        <taxon>Formicoidea</taxon>
        <taxon>Formicidae</taxon>
        <taxon>Dorylinae</taxon>
        <taxon>Ooceraea</taxon>
    </lineage>
</organism>